<evidence type="ECO:0000256" key="1">
    <source>
        <dbReference type="ARBA" id="ARBA00022741"/>
    </source>
</evidence>
<dbReference type="CDD" id="cd18793">
    <property type="entry name" value="SF2_C_SNF"/>
    <property type="match status" value="1"/>
</dbReference>
<evidence type="ECO:0000313" key="7">
    <source>
        <dbReference type="Proteomes" id="UP001311915"/>
    </source>
</evidence>
<dbReference type="GO" id="GO:0016787">
    <property type="term" value="F:hydrolase activity"/>
    <property type="evidence" value="ECO:0007669"/>
    <property type="project" value="UniProtKB-KW"/>
</dbReference>
<dbReference type="Proteomes" id="UP001311915">
    <property type="component" value="Unassembled WGS sequence"/>
</dbReference>
<dbReference type="SMART" id="SM00490">
    <property type="entry name" value="HELICc"/>
    <property type="match status" value="1"/>
</dbReference>
<dbReference type="InterPro" id="IPR049730">
    <property type="entry name" value="SNF2/RAD54-like_C"/>
</dbReference>
<feature type="domain" description="Helicase C-terminal" evidence="5">
    <location>
        <begin position="330"/>
        <end position="482"/>
    </location>
</feature>
<dbReference type="Pfam" id="PF00271">
    <property type="entry name" value="Helicase_C"/>
    <property type="match status" value="1"/>
</dbReference>
<dbReference type="PROSITE" id="PS51194">
    <property type="entry name" value="HELICASE_CTER"/>
    <property type="match status" value="1"/>
</dbReference>
<evidence type="ECO:0000313" key="6">
    <source>
        <dbReference type="EMBL" id="KAK4724283.1"/>
    </source>
</evidence>
<reference evidence="6 7" key="1">
    <citation type="submission" date="2023-10" db="EMBL/GenBank/DDBJ databases">
        <title>Genome-Wide Identification Analysis in wild type Solanum Pinnatisectum Reveals Some Genes Defensing Phytophthora Infestans.</title>
        <authorList>
            <person name="Sun C."/>
        </authorList>
    </citation>
    <scope>NUCLEOTIDE SEQUENCE [LARGE SCALE GENOMIC DNA]</scope>
    <source>
        <strain evidence="6">LQN</strain>
        <tissue evidence="6">Leaf</tissue>
    </source>
</reference>
<dbReference type="PROSITE" id="PS51192">
    <property type="entry name" value="HELICASE_ATP_BIND_1"/>
    <property type="match status" value="1"/>
</dbReference>
<gene>
    <name evidence="6" type="ORF">R3W88_027062</name>
</gene>
<dbReference type="EMBL" id="JAWPEI010000006">
    <property type="protein sequence ID" value="KAK4724283.1"/>
    <property type="molecule type" value="Genomic_DNA"/>
</dbReference>
<dbReference type="Gene3D" id="3.40.50.300">
    <property type="entry name" value="P-loop containing nucleotide triphosphate hydrolases"/>
    <property type="match status" value="1"/>
</dbReference>
<dbReference type="InterPro" id="IPR050628">
    <property type="entry name" value="SNF2_RAD54_helicase_TF"/>
</dbReference>
<dbReference type="GO" id="GO:0006289">
    <property type="term" value="P:nucleotide-excision repair"/>
    <property type="evidence" value="ECO:0007669"/>
    <property type="project" value="TreeGrafter"/>
</dbReference>
<dbReference type="InterPro" id="IPR000330">
    <property type="entry name" value="SNF2_N"/>
</dbReference>
<dbReference type="InterPro" id="IPR001650">
    <property type="entry name" value="Helicase_C-like"/>
</dbReference>
<keyword evidence="3" id="KW-0067">ATP-binding</keyword>
<dbReference type="PANTHER" id="PTHR45626">
    <property type="entry name" value="TRANSCRIPTION TERMINATION FACTOR 2-RELATED"/>
    <property type="match status" value="1"/>
</dbReference>
<dbReference type="InterPro" id="IPR014001">
    <property type="entry name" value="Helicase_ATP-bd"/>
</dbReference>
<dbReference type="GO" id="GO:0005524">
    <property type="term" value="F:ATP binding"/>
    <property type="evidence" value="ECO:0007669"/>
    <property type="project" value="UniProtKB-KW"/>
</dbReference>
<proteinExistence type="predicted"/>
<sequence length="482" mass="54863">MAENHTLYLDFNSQNEFITETIEQPSDLIMPLLRYQKEWLAWALKQEISIAKGGILADDMGMGKTIQAIALVLAKREIGQAISDSSLLSPTLYILPVVKGALVICPVVALIQWFNEIDRFSTKGSNTILVYHVETEYRKNIMILHAMKWNRIILDGAHCVKDICSNTTRAILALESSYKWALSGTPLQKHVGDLSISCILFITCTTSAKIVTAELSTIGNHGFGRDAIILLKHKILKSIMLRRTKKGRAADLGLPPRIVTLRKDSFDVKEEDYYTSLWDESWAQFNTYIQVGTLMNNYANIFNLLTRMRHVWISFEQPCGLCHDPVEDPILWDYFHALRVLNQLQGISRQMIKKLKKLSKDLGPRSGISCVQLDGFMTINTRDSVITRFTNDPYCIIFLMSLKAGGLALNLTVASQTTFLNVSLSSFTFLGFFFMDPWWNAAMERQAQDRIHRIGIVRFVIKNTIEERILELQEKKQLLFEG</sequence>
<keyword evidence="2" id="KW-0378">Hydrolase</keyword>
<dbReference type="PANTHER" id="PTHR45626:SF30">
    <property type="entry name" value="HELICASE ATP-BINDING DOMAIN-CONTAINING PROTEIN"/>
    <property type="match status" value="1"/>
</dbReference>
<keyword evidence="1" id="KW-0547">Nucleotide-binding</keyword>
<comment type="caution">
    <text evidence="6">The sequence shown here is derived from an EMBL/GenBank/DDBJ whole genome shotgun (WGS) entry which is preliminary data.</text>
</comment>
<dbReference type="GO" id="GO:0005634">
    <property type="term" value="C:nucleus"/>
    <property type="evidence" value="ECO:0007669"/>
    <property type="project" value="TreeGrafter"/>
</dbReference>
<dbReference type="InterPro" id="IPR038718">
    <property type="entry name" value="SNF2-like_sf"/>
</dbReference>
<dbReference type="InterPro" id="IPR027417">
    <property type="entry name" value="P-loop_NTPase"/>
</dbReference>
<dbReference type="SMART" id="SM00487">
    <property type="entry name" value="DEXDc"/>
    <property type="match status" value="1"/>
</dbReference>
<dbReference type="GO" id="GO:0008094">
    <property type="term" value="F:ATP-dependent activity, acting on DNA"/>
    <property type="evidence" value="ECO:0007669"/>
    <property type="project" value="TreeGrafter"/>
</dbReference>
<keyword evidence="7" id="KW-1185">Reference proteome</keyword>
<dbReference type="AlphaFoldDB" id="A0AAV9LFT6"/>
<evidence type="ECO:0000256" key="3">
    <source>
        <dbReference type="ARBA" id="ARBA00022840"/>
    </source>
</evidence>
<dbReference type="SUPFAM" id="SSF52540">
    <property type="entry name" value="P-loop containing nucleoside triphosphate hydrolases"/>
    <property type="match status" value="2"/>
</dbReference>
<dbReference type="CDD" id="cd18008">
    <property type="entry name" value="DEXDc_SHPRH-like"/>
    <property type="match status" value="1"/>
</dbReference>
<evidence type="ECO:0000259" key="4">
    <source>
        <dbReference type="PROSITE" id="PS51192"/>
    </source>
</evidence>
<protein>
    <recommendedName>
        <fullName evidence="8">Helicase ATP-binding domain-containing protein</fullName>
    </recommendedName>
</protein>
<feature type="domain" description="Helicase ATP-binding" evidence="4">
    <location>
        <begin position="45"/>
        <end position="204"/>
    </location>
</feature>
<accession>A0AAV9LFT6</accession>
<evidence type="ECO:0000259" key="5">
    <source>
        <dbReference type="PROSITE" id="PS51194"/>
    </source>
</evidence>
<dbReference type="Gene3D" id="3.40.50.10810">
    <property type="entry name" value="Tandem AAA-ATPase domain"/>
    <property type="match status" value="2"/>
</dbReference>
<evidence type="ECO:0008006" key="8">
    <source>
        <dbReference type="Google" id="ProtNLM"/>
    </source>
</evidence>
<dbReference type="Pfam" id="PF00176">
    <property type="entry name" value="SNF2-rel_dom"/>
    <property type="match status" value="2"/>
</dbReference>
<name>A0AAV9LFT6_9SOLN</name>
<organism evidence="6 7">
    <name type="scientific">Solanum pinnatisectum</name>
    <name type="common">tansyleaf nightshade</name>
    <dbReference type="NCBI Taxonomy" id="50273"/>
    <lineage>
        <taxon>Eukaryota</taxon>
        <taxon>Viridiplantae</taxon>
        <taxon>Streptophyta</taxon>
        <taxon>Embryophyta</taxon>
        <taxon>Tracheophyta</taxon>
        <taxon>Spermatophyta</taxon>
        <taxon>Magnoliopsida</taxon>
        <taxon>eudicotyledons</taxon>
        <taxon>Gunneridae</taxon>
        <taxon>Pentapetalae</taxon>
        <taxon>asterids</taxon>
        <taxon>lamiids</taxon>
        <taxon>Solanales</taxon>
        <taxon>Solanaceae</taxon>
        <taxon>Solanoideae</taxon>
        <taxon>Solaneae</taxon>
        <taxon>Solanum</taxon>
    </lineage>
</organism>
<evidence type="ECO:0000256" key="2">
    <source>
        <dbReference type="ARBA" id="ARBA00022801"/>
    </source>
</evidence>